<dbReference type="PANTHER" id="PTHR43420">
    <property type="entry name" value="ACETYLTRANSFERASE"/>
    <property type="match status" value="1"/>
</dbReference>
<evidence type="ECO:0000256" key="2">
    <source>
        <dbReference type="ARBA" id="ARBA00023315"/>
    </source>
</evidence>
<keyword evidence="1 5" id="KW-0808">Transferase</keyword>
<dbReference type="InterPro" id="IPR050680">
    <property type="entry name" value="YpeA/RimI_acetyltransf"/>
</dbReference>
<evidence type="ECO:0000313" key="5">
    <source>
        <dbReference type="EMBL" id="SQI32563.1"/>
    </source>
</evidence>
<dbReference type="InterPro" id="IPR016181">
    <property type="entry name" value="Acyl_CoA_acyltransferase"/>
</dbReference>
<keyword evidence="7" id="KW-1185">Reference proteome</keyword>
<dbReference type="InterPro" id="IPR000182">
    <property type="entry name" value="GNAT_dom"/>
</dbReference>
<evidence type="ECO:0000313" key="6">
    <source>
        <dbReference type="Proteomes" id="UP000248897"/>
    </source>
</evidence>
<evidence type="ECO:0000259" key="3">
    <source>
        <dbReference type="PROSITE" id="PS51186"/>
    </source>
</evidence>
<dbReference type="EMBL" id="LS483469">
    <property type="protein sequence ID" value="SQI32563.1"/>
    <property type="molecule type" value="Genomic_DNA"/>
</dbReference>
<evidence type="ECO:0000313" key="7">
    <source>
        <dbReference type="Proteomes" id="UP000594967"/>
    </source>
</evidence>
<evidence type="ECO:0000313" key="4">
    <source>
        <dbReference type="EMBL" id="QPS22258.1"/>
    </source>
</evidence>
<reference evidence="5 6" key="1">
    <citation type="submission" date="2018-06" db="EMBL/GenBank/DDBJ databases">
        <authorList>
            <consortium name="Pathogen Informatics"/>
            <person name="Doyle S."/>
        </authorList>
    </citation>
    <scope>NUCLEOTIDE SEQUENCE [LARGE SCALE GENOMIC DNA]</scope>
    <source>
        <strain evidence="5 6">NCTC12961</strain>
    </source>
</reference>
<dbReference type="SUPFAM" id="SSF55729">
    <property type="entry name" value="Acyl-CoA N-acyltransferases (Nat)"/>
    <property type="match status" value="1"/>
</dbReference>
<dbReference type="PANTHER" id="PTHR43420:SF47">
    <property type="entry name" value="N-ACETYLTRANSFERASE DOMAIN-CONTAINING PROTEIN"/>
    <property type="match status" value="1"/>
</dbReference>
<dbReference type="Proteomes" id="UP000594967">
    <property type="component" value="Chromosome"/>
</dbReference>
<evidence type="ECO:0000256" key="1">
    <source>
        <dbReference type="ARBA" id="ARBA00022679"/>
    </source>
</evidence>
<keyword evidence="2 5" id="KW-0012">Acyltransferase</keyword>
<dbReference type="Proteomes" id="UP000248897">
    <property type="component" value="Chromosome 1"/>
</dbReference>
<dbReference type="Pfam" id="PF00583">
    <property type="entry name" value="Acetyltransf_1"/>
    <property type="match status" value="1"/>
</dbReference>
<gene>
    <name evidence="5" type="primary">yycN_1</name>
    <name evidence="4" type="ORF">I6G64_07670</name>
    <name evidence="5" type="ORF">NCTC12961_01169</name>
</gene>
<dbReference type="AlphaFoldDB" id="A0A2X4U057"/>
<reference evidence="4 7" key="2">
    <citation type="submission" date="2020-12" db="EMBL/GenBank/DDBJ databases">
        <title>FDA dAtabase for Regulatory Grade micrObial Sequences (FDA-ARGOS): Supporting development and validation of Infectious Disease Dx tests.</title>
        <authorList>
            <person name="Sproer C."/>
            <person name="Gronow S."/>
            <person name="Severitt S."/>
            <person name="Schroder I."/>
            <person name="Tallon L."/>
            <person name="Sadzewicz L."/>
            <person name="Zhao X."/>
            <person name="Boylan J."/>
            <person name="Ott S."/>
            <person name="Bowen H."/>
            <person name="Vavikolanu K."/>
            <person name="Mehta A."/>
            <person name="Aluvathingal J."/>
            <person name="Nadendla S."/>
            <person name="Lowell S."/>
            <person name="Myers T."/>
            <person name="Yan Y."/>
            <person name="Sichtig H."/>
        </authorList>
    </citation>
    <scope>NUCLEOTIDE SEQUENCE [LARGE SCALE GENOMIC DNA]</scope>
    <source>
        <strain evidence="4 7">FDAARGOS_907</strain>
    </source>
</reference>
<dbReference type="STRING" id="82996.ADP72_06465"/>
<dbReference type="EC" id="2.3.1.-" evidence="5"/>
<dbReference type="EMBL" id="CP065673">
    <property type="protein sequence ID" value="QPS22258.1"/>
    <property type="molecule type" value="Genomic_DNA"/>
</dbReference>
<dbReference type="RefSeq" id="WP_063198184.1">
    <property type="nucleotide sequence ID" value="NZ_CAMITG010000006.1"/>
</dbReference>
<dbReference type="PROSITE" id="PS51186">
    <property type="entry name" value="GNAT"/>
    <property type="match status" value="1"/>
</dbReference>
<protein>
    <submittedName>
        <fullName evidence="4">GNAT family N-acetyltransferase</fullName>
    </submittedName>
    <submittedName>
        <fullName evidence="5">Uncharacterized N-acetyltransferase YycN</fullName>
        <ecNumber evidence="5">2.3.1.-</ecNumber>
    </submittedName>
</protein>
<sequence>MIELRDMSPQEFERYRTHGIEEYAKDLARVLLLNREQALVEATASFNDSLPNGAATSGHRLVCARLAGSAENIAIVWYAIKQRTYGKQLFIYDFEVVTTWRGKGYGEQILNAVLDAGRADGAEYAELAVFNDNPTAARLYARLGFKAVNTRMHRRL</sequence>
<dbReference type="CDD" id="cd04301">
    <property type="entry name" value="NAT_SF"/>
    <property type="match status" value="1"/>
</dbReference>
<dbReference type="GO" id="GO:0016747">
    <property type="term" value="F:acyltransferase activity, transferring groups other than amino-acyl groups"/>
    <property type="evidence" value="ECO:0007669"/>
    <property type="project" value="InterPro"/>
</dbReference>
<name>A0A2X4U057_SERPL</name>
<organism evidence="5 6">
    <name type="scientific">Serratia plymuthica</name>
    <dbReference type="NCBI Taxonomy" id="82996"/>
    <lineage>
        <taxon>Bacteria</taxon>
        <taxon>Pseudomonadati</taxon>
        <taxon>Pseudomonadota</taxon>
        <taxon>Gammaproteobacteria</taxon>
        <taxon>Enterobacterales</taxon>
        <taxon>Yersiniaceae</taxon>
        <taxon>Serratia</taxon>
    </lineage>
</organism>
<accession>A0A2X4U057</accession>
<proteinExistence type="predicted"/>
<feature type="domain" description="N-acetyltransferase" evidence="3">
    <location>
        <begin position="2"/>
        <end position="156"/>
    </location>
</feature>
<dbReference type="Gene3D" id="3.40.630.30">
    <property type="match status" value="1"/>
</dbReference>